<dbReference type="AlphaFoldDB" id="A0A2I0R222"/>
<proteinExistence type="predicted"/>
<evidence type="ECO:0000313" key="2">
    <source>
        <dbReference type="Proteomes" id="UP000236654"/>
    </source>
</evidence>
<reference evidence="1 2" key="1">
    <citation type="submission" date="2017-12" db="EMBL/GenBank/DDBJ databases">
        <title>The draft genome sequence of Brumimicrobium saltpan LHR20.</title>
        <authorList>
            <person name="Do Z.-J."/>
            <person name="Luo H.-R."/>
        </authorList>
    </citation>
    <scope>NUCLEOTIDE SEQUENCE [LARGE SCALE GENOMIC DNA]</scope>
    <source>
        <strain evidence="1 2">LHR20</strain>
    </source>
</reference>
<sequence length="242" mass="28656">MNSKKNQNKKERNITAENNIKQVRESIGIKDWQNACGLILEEWQYVEPINLDEKDRFKSDEEAYKEAFYNIAYPLYNYDRSMLLKRLIGNIEESKTKNEVWLKYKQYLKEELETETSTPHQIEEKQEPPAEHLKDLFKDEKDLFKDKSLYDKVIDILIGENYIEKGTLIWKDETNGRNKFVAGLIKDLYNKGYLSRRAKNKEIPLISKNTFNVDLSQSIAEKTIINDNDTIYKFIPIVTELQ</sequence>
<evidence type="ECO:0000313" key="1">
    <source>
        <dbReference type="EMBL" id="PKR80638.1"/>
    </source>
</evidence>
<dbReference type="Proteomes" id="UP000236654">
    <property type="component" value="Unassembled WGS sequence"/>
</dbReference>
<comment type="caution">
    <text evidence="1">The sequence shown here is derived from an EMBL/GenBank/DDBJ whole genome shotgun (WGS) entry which is preliminary data.</text>
</comment>
<organism evidence="1 2">
    <name type="scientific">Brumimicrobium salinarum</name>
    <dbReference type="NCBI Taxonomy" id="2058658"/>
    <lineage>
        <taxon>Bacteria</taxon>
        <taxon>Pseudomonadati</taxon>
        <taxon>Bacteroidota</taxon>
        <taxon>Flavobacteriia</taxon>
        <taxon>Flavobacteriales</taxon>
        <taxon>Crocinitomicaceae</taxon>
        <taxon>Brumimicrobium</taxon>
    </lineage>
</organism>
<gene>
    <name evidence="1" type="ORF">CW751_09725</name>
</gene>
<protein>
    <submittedName>
        <fullName evidence="1">Uncharacterized protein</fullName>
    </submittedName>
</protein>
<name>A0A2I0R222_9FLAO</name>
<keyword evidence="2" id="KW-1185">Reference proteome</keyword>
<dbReference type="EMBL" id="PJNI01000009">
    <property type="protein sequence ID" value="PKR80638.1"/>
    <property type="molecule type" value="Genomic_DNA"/>
</dbReference>
<dbReference type="RefSeq" id="WP_101334808.1">
    <property type="nucleotide sequence ID" value="NZ_PJNI01000009.1"/>
</dbReference>
<accession>A0A2I0R222</accession>